<dbReference type="InterPro" id="IPR050695">
    <property type="entry name" value="N-acetylmuramoyl_amidase_3"/>
</dbReference>
<dbReference type="SMART" id="SM00646">
    <property type="entry name" value="Ami_3"/>
    <property type="match status" value="1"/>
</dbReference>
<dbReference type="InterPro" id="IPR002508">
    <property type="entry name" value="MurNAc-LAA_cat"/>
</dbReference>
<dbReference type="SUPFAM" id="SSF53187">
    <property type="entry name" value="Zn-dependent exopeptidases"/>
    <property type="match status" value="1"/>
</dbReference>
<accession>A0AAJ1Q7T3</accession>
<organism evidence="7 8">
    <name type="scientific">Facklamia hominis</name>
    <dbReference type="NCBI Taxonomy" id="178214"/>
    <lineage>
        <taxon>Bacteria</taxon>
        <taxon>Bacillati</taxon>
        <taxon>Bacillota</taxon>
        <taxon>Bacilli</taxon>
        <taxon>Lactobacillales</taxon>
        <taxon>Aerococcaceae</taxon>
        <taxon>Facklamia</taxon>
    </lineage>
</organism>
<keyword evidence="4" id="KW-0812">Transmembrane</keyword>
<dbReference type="GO" id="GO:0030288">
    <property type="term" value="C:outer membrane-bounded periplasmic space"/>
    <property type="evidence" value="ECO:0007669"/>
    <property type="project" value="TreeGrafter"/>
</dbReference>
<evidence type="ECO:0000256" key="1">
    <source>
        <dbReference type="ARBA" id="ARBA00022801"/>
    </source>
</evidence>
<dbReference type="SMART" id="SM00287">
    <property type="entry name" value="SH3b"/>
    <property type="match status" value="2"/>
</dbReference>
<dbReference type="GO" id="GO:0071555">
    <property type="term" value="P:cell wall organization"/>
    <property type="evidence" value="ECO:0007669"/>
    <property type="project" value="UniProtKB-KW"/>
</dbReference>
<feature type="domain" description="SH3b" evidence="5">
    <location>
        <begin position="102"/>
        <end position="163"/>
    </location>
</feature>
<feature type="domain" description="SH3b" evidence="5">
    <location>
        <begin position="35"/>
        <end position="96"/>
    </location>
</feature>
<evidence type="ECO:0000313" key="8">
    <source>
        <dbReference type="Proteomes" id="UP001229251"/>
    </source>
</evidence>
<name>A0AAJ1Q7T3_9LACT</name>
<keyword evidence="3" id="KW-0175">Coiled coil</keyword>
<dbReference type="GO" id="GO:0008745">
    <property type="term" value="F:N-acetylmuramoyl-L-alanine amidase activity"/>
    <property type="evidence" value="ECO:0007669"/>
    <property type="project" value="InterPro"/>
</dbReference>
<reference evidence="7" key="1">
    <citation type="submission" date="2023-05" db="EMBL/GenBank/DDBJ databases">
        <title>Cataloging the Phylogenetic Diversity of Human Bladder Bacteria.</title>
        <authorList>
            <person name="Du J."/>
        </authorList>
    </citation>
    <scope>NUCLEOTIDE SEQUENCE</scope>
    <source>
        <strain evidence="7">UMB1231</strain>
    </source>
</reference>
<evidence type="ECO:0000256" key="3">
    <source>
        <dbReference type="SAM" id="Coils"/>
    </source>
</evidence>
<dbReference type="AlphaFoldDB" id="A0AAJ1Q7T3"/>
<keyword evidence="1" id="KW-0378">Hydrolase</keyword>
<dbReference type="PANTHER" id="PTHR30404:SF0">
    <property type="entry name" value="N-ACETYLMURAMOYL-L-ALANINE AMIDASE AMIC"/>
    <property type="match status" value="1"/>
</dbReference>
<keyword evidence="4" id="KW-1133">Transmembrane helix</keyword>
<evidence type="ECO:0000313" key="7">
    <source>
        <dbReference type="EMBL" id="MDK7188126.1"/>
    </source>
</evidence>
<dbReference type="RefSeq" id="WP_006907794.1">
    <property type="nucleotide sequence ID" value="NZ_JASOOE010000028.1"/>
</dbReference>
<dbReference type="GO" id="GO:0009253">
    <property type="term" value="P:peptidoglycan catabolic process"/>
    <property type="evidence" value="ECO:0007669"/>
    <property type="project" value="InterPro"/>
</dbReference>
<dbReference type="InterPro" id="IPR003646">
    <property type="entry name" value="SH3-like_bac-type"/>
</dbReference>
<evidence type="ECO:0000259" key="5">
    <source>
        <dbReference type="SMART" id="SM00287"/>
    </source>
</evidence>
<sequence length="458" mass="51824">MPISFNLSKKQLAIFFTVTSLFIASLSLSYLTRTSPLTIVRPGVTLRQEPSTGSQALAEIDPKSQVSLLSRNENWLKVRYQGKIDGWIPQWLLDQPELPSDQEIGLKTKGKTPLYSKADKDSPVVTELPADSFSNVQFVQADWIKIYYQDYEGFVQKNQVQLLASKDAKLQRQAKEESEKKEAKRQAAYEQLKDQLTIRQEGAYFFESPSYQSKAHYQASYLQQFTLLEEVKNEETGEIFYKAKDDQGREGYLNPMVVSQPIDSIDHKSEPKVHTLKEATLFIDPGHGGEDPGTLSLDKQFHEKDYTLPVAVKLKAKLEALGCKVILSRDQDVFVGLDQRVDMTNQSDADLFVSIHFDASWDPNWNGITTYFYHLEDENFAQAMQASISSLGQSDGGVQYGNYQVLRGSHIPAILLEMGFMSNAADLENIKSDQYQDQLAQGIVQGLESYFNQLNKNH</sequence>
<feature type="coiled-coil region" evidence="3">
    <location>
        <begin position="166"/>
        <end position="195"/>
    </location>
</feature>
<evidence type="ECO:0000259" key="6">
    <source>
        <dbReference type="SMART" id="SM00646"/>
    </source>
</evidence>
<dbReference type="Pfam" id="PF08239">
    <property type="entry name" value="SH3_3"/>
    <property type="match status" value="1"/>
</dbReference>
<keyword evidence="2" id="KW-0961">Cell wall biogenesis/degradation</keyword>
<proteinExistence type="predicted"/>
<feature type="domain" description="MurNAc-LAA" evidence="6">
    <location>
        <begin position="341"/>
        <end position="448"/>
    </location>
</feature>
<dbReference type="PANTHER" id="PTHR30404">
    <property type="entry name" value="N-ACETYLMURAMOYL-L-ALANINE AMIDASE"/>
    <property type="match status" value="1"/>
</dbReference>
<dbReference type="Gene3D" id="3.40.630.40">
    <property type="entry name" value="Zn-dependent exopeptidases"/>
    <property type="match status" value="1"/>
</dbReference>
<keyword evidence="4" id="KW-0472">Membrane</keyword>
<evidence type="ECO:0000256" key="4">
    <source>
        <dbReference type="SAM" id="Phobius"/>
    </source>
</evidence>
<comment type="caution">
    <text evidence="7">The sequence shown here is derived from an EMBL/GenBank/DDBJ whole genome shotgun (WGS) entry which is preliminary data.</text>
</comment>
<gene>
    <name evidence="7" type="ORF">QP433_09100</name>
</gene>
<dbReference type="CDD" id="cd02696">
    <property type="entry name" value="MurNAc-LAA"/>
    <property type="match status" value="1"/>
</dbReference>
<protein>
    <submittedName>
        <fullName evidence="7">N-acetylmuramoyl-L-alanine amidase</fullName>
    </submittedName>
</protein>
<dbReference type="Proteomes" id="UP001229251">
    <property type="component" value="Unassembled WGS sequence"/>
</dbReference>
<dbReference type="Pfam" id="PF01520">
    <property type="entry name" value="Amidase_3"/>
    <property type="match status" value="1"/>
</dbReference>
<feature type="transmembrane region" description="Helical" evidence="4">
    <location>
        <begin position="12"/>
        <end position="31"/>
    </location>
</feature>
<dbReference type="EMBL" id="JASOOE010000028">
    <property type="protein sequence ID" value="MDK7188126.1"/>
    <property type="molecule type" value="Genomic_DNA"/>
</dbReference>
<evidence type="ECO:0000256" key="2">
    <source>
        <dbReference type="ARBA" id="ARBA00023316"/>
    </source>
</evidence>
<dbReference type="Gene3D" id="2.30.30.40">
    <property type="entry name" value="SH3 Domains"/>
    <property type="match status" value="2"/>
</dbReference>